<reference evidence="1 2" key="1">
    <citation type="submission" date="2019-02" db="EMBL/GenBank/DDBJ databases">
        <title>Deep-cultivation of Planctomycetes and their phenomic and genomic characterization uncovers novel biology.</title>
        <authorList>
            <person name="Wiegand S."/>
            <person name="Jogler M."/>
            <person name="Boedeker C."/>
            <person name="Pinto D."/>
            <person name="Vollmers J."/>
            <person name="Rivas-Marin E."/>
            <person name="Kohn T."/>
            <person name="Peeters S.H."/>
            <person name="Heuer A."/>
            <person name="Rast P."/>
            <person name="Oberbeckmann S."/>
            <person name="Bunk B."/>
            <person name="Jeske O."/>
            <person name="Meyerdierks A."/>
            <person name="Storesund J.E."/>
            <person name="Kallscheuer N."/>
            <person name="Luecker S."/>
            <person name="Lage O.M."/>
            <person name="Pohl T."/>
            <person name="Merkel B.J."/>
            <person name="Hornburger P."/>
            <person name="Mueller R.-W."/>
            <person name="Bruemmer F."/>
            <person name="Labrenz M."/>
            <person name="Spormann A.M."/>
            <person name="Op den Camp H."/>
            <person name="Overmann J."/>
            <person name="Amann R."/>
            <person name="Jetten M.S.M."/>
            <person name="Mascher T."/>
            <person name="Medema M.H."/>
            <person name="Devos D.P."/>
            <person name="Kaster A.-K."/>
            <person name="Ovreas L."/>
            <person name="Rohde M."/>
            <person name="Galperin M.Y."/>
            <person name="Jogler C."/>
        </authorList>
    </citation>
    <scope>NUCLEOTIDE SEQUENCE [LARGE SCALE GENOMIC DNA]</scope>
    <source>
        <strain evidence="1 2">Pan189</strain>
    </source>
</reference>
<accession>A0A517QXK6</accession>
<proteinExistence type="predicted"/>
<evidence type="ECO:0000313" key="1">
    <source>
        <dbReference type="EMBL" id="QDT36382.1"/>
    </source>
</evidence>
<name>A0A517QXK6_9PLAN</name>
<keyword evidence="2" id="KW-1185">Reference proteome</keyword>
<dbReference type="AlphaFoldDB" id="A0A517QXK6"/>
<evidence type="ECO:0000313" key="2">
    <source>
        <dbReference type="Proteomes" id="UP000317318"/>
    </source>
</evidence>
<protein>
    <submittedName>
        <fullName evidence="1">Uncharacterized protein</fullName>
    </submittedName>
</protein>
<organism evidence="1 2">
    <name type="scientific">Stratiformator vulcanicus</name>
    <dbReference type="NCBI Taxonomy" id="2527980"/>
    <lineage>
        <taxon>Bacteria</taxon>
        <taxon>Pseudomonadati</taxon>
        <taxon>Planctomycetota</taxon>
        <taxon>Planctomycetia</taxon>
        <taxon>Planctomycetales</taxon>
        <taxon>Planctomycetaceae</taxon>
        <taxon>Stratiformator</taxon>
    </lineage>
</organism>
<gene>
    <name evidence="1" type="ORF">Pan189_07380</name>
</gene>
<dbReference type="EMBL" id="CP036268">
    <property type="protein sequence ID" value="QDT36382.1"/>
    <property type="molecule type" value="Genomic_DNA"/>
</dbReference>
<sequence>MPISDRYNDAGQIYKALNNDDHRSHDEPKVLLSHDVPFSLKTARALVVHQKESDSELSGLLLFYFKVNATQRKQRPRARNKPEPQ</sequence>
<dbReference type="Proteomes" id="UP000317318">
    <property type="component" value="Chromosome"/>
</dbReference>
<dbReference type="KEGG" id="svp:Pan189_07380"/>